<dbReference type="EC" id="3.2.1.40" evidence="2"/>
<dbReference type="Gene3D" id="1.50.10.10">
    <property type="match status" value="1"/>
</dbReference>
<evidence type="ECO:0000313" key="9">
    <source>
        <dbReference type="Proteomes" id="UP000280668"/>
    </source>
</evidence>
<dbReference type="Pfam" id="PF08531">
    <property type="entry name" value="Bac_rhamnosid_N"/>
    <property type="match status" value="1"/>
</dbReference>
<dbReference type="Pfam" id="PF17390">
    <property type="entry name" value="Bac_rhamnosid_C"/>
    <property type="match status" value="1"/>
</dbReference>
<dbReference type="Pfam" id="PF05592">
    <property type="entry name" value="Bac_rhamnosid"/>
    <property type="match status" value="1"/>
</dbReference>
<dbReference type="Gene3D" id="2.60.420.10">
    <property type="entry name" value="Maltose phosphorylase, domain 3"/>
    <property type="match status" value="1"/>
</dbReference>
<dbReference type="GO" id="GO:0030596">
    <property type="term" value="F:alpha-L-rhamnosidase activity"/>
    <property type="evidence" value="ECO:0007669"/>
    <property type="project" value="UniProtKB-EC"/>
</dbReference>
<dbReference type="GO" id="GO:0005975">
    <property type="term" value="P:carbohydrate metabolic process"/>
    <property type="evidence" value="ECO:0007669"/>
    <property type="project" value="InterPro"/>
</dbReference>
<dbReference type="Proteomes" id="UP000280668">
    <property type="component" value="Unassembled WGS sequence"/>
</dbReference>
<dbReference type="InterPro" id="IPR008928">
    <property type="entry name" value="6-hairpin_glycosidase_sf"/>
</dbReference>
<reference evidence="8 9" key="1">
    <citation type="submission" date="2018-11" db="EMBL/GenBank/DDBJ databases">
        <title>Sequencing the genomes of 1000 actinobacteria strains.</title>
        <authorList>
            <person name="Klenk H.-P."/>
        </authorList>
    </citation>
    <scope>NUCLEOTIDE SEQUENCE [LARGE SCALE GENOMIC DNA]</scope>
    <source>
        <strain evidence="8 9">DSM 11294</strain>
    </source>
</reference>
<dbReference type="InterPro" id="IPR013737">
    <property type="entry name" value="Bac_rhamnosid_N"/>
</dbReference>
<protein>
    <recommendedName>
        <fullName evidence="2">alpha-L-rhamnosidase</fullName>
        <ecNumber evidence="2">3.2.1.40</ecNumber>
    </recommendedName>
</protein>
<dbReference type="Pfam" id="PF25788">
    <property type="entry name" value="Ig_Rha78A_N"/>
    <property type="match status" value="1"/>
</dbReference>
<evidence type="ECO:0000256" key="3">
    <source>
        <dbReference type="ARBA" id="ARBA00022801"/>
    </source>
</evidence>
<keyword evidence="3" id="KW-0378">Hydrolase</keyword>
<evidence type="ECO:0000313" key="8">
    <source>
        <dbReference type="EMBL" id="ROR72405.1"/>
    </source>
</evidence>
<dbReference type="AlphaFoldDB" id="A0A3N2BAY6"/>
<sequence>MTAIPAAPVIEHHRVPLGIGESAPRLSWKITGAQPGWVQSAYEIEVSRTCGVENYHVASDEQVLVPWPGQALSSRERATLRVRVFDAEQTPSAWSEATVLEAGLLEAAEWIAQPVGGTWEEDPASDDRRGALVRREFEVGDGLVMARLYASAHGLYEAEINGRRVGDDAMSPGWTVYPKHLRYYTYDVTEHLRAGVNAVGAWLGEGWYRGRLGWRGGFRNLYGSDLSFLGQLELTYDDGRRDVIATDHSWQAAPSPILRSNIYDGEDYDAREELTGWSEPGCRGSGWTPVSVRERDPATLRAPLGPPVRCTQELTPIEVVETPSGHQVLDFGQNFTGRVRIRVQGPAGAVVTLRTAEVLQDGEIYTRPLRDARSTDRYILAGRSTGEEWEPRFTFHGFRYVEVDGWPGDLHAAIAAGDIVGRVYHTDLQRIGWFECSDPLVNQLHDNIVWGMRGNFLDIPTDCPQRDERVGWTGDIQVFAPTASFLYDVCGMLAGWLQDVEREQLPDGTVPWYVPVIPARQRWTPLRPGAAWGDVATFTPLTLHERFGDSGILDRQFESARRWVDLLDRLAGEDHLWDTGFQLGDWLDPAAPPQDPADAQTDRYLVATAYFAASARNVAVMARILGREEAAHYSALAEAVRLAFVGKYVRPDGRMASDAQTAYALALRFNLLPQEQRAAAGRRLAELVRESGNRIATGFVGTPLVSDALTDTGEIEVAYDLLLERECPSWLYQVLQGATTVWERWDSMLPDGTVNPGSMTSFNHYALGAVADWMHRVVAGLASAEPGYRRVRFAPRPGGGLTSARAEHESPYGRVAIDWRIEGEELVVCTEVPVGVTAVLELPGAPGIELRHGRAEHRVAWTSGGVPAATRAGSLPSADPAAH</sequence>
<keyword evidence="9" id="KW-1185">Reference proteome</keyword>
<dbReference type="Gene3D" id="2.60.40.10">
    <property type="entry name" value="Immunoglobulins"/>
    <property type="match status" value="1"/>
</dbReference>
<dbReference type="OrthoDB" id="9761045at2"/>
<dbReference type="SUPFAM" id="SSF48208">
    <property type="entry name" value="Six-hairpin glycosidases"/>
    <property type="match status" value="1"/>
</dbReference>
<comment type="caution">
    <text evidence="8">The sequence shown here is derived from an EMBL/GenBank/DDBJ whole genome shotgun (WGS) entry which is preliminary data.</text>
</comment>
<organism evidence="8 9">
    <name type="scientific">Bogoriella caseilytica</name>
    <dbReference type="NCBI Taxonomy" id="56055"/>
    <lineage>
        <taxon>Bacteria</taxon>
        <taxon>Bacillati</taxon>
        <taxon>Actinomycetota</taxon>
        <taxon>Actinomycetes</taxon>
        <taxon>Micrococcales</taxon>
        <taxon>Bogoriellaceae</taxon>
        <taxon>Bogoriella</taxon>
    </lineage>
</organism>
<evidence type="ECO:0000256" key="2">
    <source>
        <dbReference type="ARBA" id="ARBA00012652"/>
    </source>
</evidence>
<dbReference type="InterPro" id="IPR016007">
    <property type="entry name" value="Alpha_rhamnosid"/>
</dbReference>
<dbReference type="InterPro" id="IPR035398">
    <property type="entry name" value="Bac_rhamnosid_C"/>
</dbReference>
<feature type="domain" description="Bacterial alpha-L-rhamnosidase N-terminal" evidence="5">
    <location>
        <begin position="145"/>
        <end position="312"/>
    </location>
</feature>
<dbReference type="EMBL" id="RKHK01000001">
    <property type="protein sequence ID" value="ROR72405.1"/>
    <property type="molecule type" value="Genomic_DNA"/>
</dbReference>
<dbReference type="InterPro" id="IPR012341">
    <property type="entry name" value="6hp_glycosidase-like_sf"/>
</dbReference>
<feature type="domain" description="Alpha-L-rhamnosidase C-terminal" evidence="7">
    <location>
        <begin position="780"/>
        <end position="847"/>
    </location>
</feature>
<dbReference type="PIRSF" id="PIRSF010631">
    <property type="entry name" value="A-rhamnsds"/>
    <property type="match status" value="1"/>
</dbReference>
<comment type="catalytic activity">
    <reaction evidence="1">
        <text>Hydrolysis of terminal non-reducing alpha-L-rhamnose residues in alpha-L-rhamnosides.</text>
        <dbReference type="EC" id="3.2.1.40"/>
    </reaction>
</comment>
<feature type="domain" description="Alpha-L-rhamnosidase concanavalin-like" evidence="4">
    <location>
        <begin position="322"/>
        <end position="414"/>
    </location>
</feature>
<dbReference type="Pfam" id="PF17389">
    <property type="entry name" value="Bac_rhamnosid6H"/>
    <property type="match status" value="1"/>
</dbReference>
<dbReference type="PANTHER" id="PTHR33307:SF6">
    <property type="entry name" value="ALPHA-RHAMNOSIDASE (EUROFUNG)-RELATED"/>
    <property type="match status" value="1"/>
</dbReference>
<gene>
    <name evidence="8" type="ORF">EDD31_0756</name>
</gene>
<accession>A0A3N2BAY6</accession>
<evidence type="ECO:0000259" key="6">
    <source>
        <dbReference type="Pfam" id="PF17389"/>
    </source>
</evidence>
<evidence type="ECO:0000259" key="5">
    <source>
        <dbReference type="Pfam" id="PF08531"/>
    </source>
</evidence>
<dbReference type="PANTHER" id="PTHR33307">
    <property type="entry name" value="ALPHA-RHAMNOSIDASE (EUROFUNG)"/>
    <property type="match status" value="1"/>
</dbReference>
<dbReference type="InterPro" id="IPR013783">
    <property type="entry name" value="Ig-like_fold"/>
</dbReference>
<feature type="domain" description="Alpha-L-rhamnosidase six-hairpin glycosidase" evidence="6">
    <location>
        <begin position="430"/>
        <end position="778"/>
    </location>
</feature>
<dbReference type="RefSeq" id="WP_123305096.1">
    <property type="nucleotide sequence ID" value="NZ_RKHK01000001.1"/>
</dbReference>
<evidence type="ECO:0000259" key="7">
    <source>
        <dbReference type="Pfam" id="PF17390"/>
    </source>
</evidence>
<proteinExistence type="predicted"/>
<dbReference type="InterPro" id="IPR008902">
    <property type="entry name" value="Rhamnosid_concanavalin"/>
</dbReference>
<evidence type="ECO:0000256" key="1">
    <source>
        <dbReference type="ARBA" id="ARBA00001445"/>
    </source>
</evidence>
<dbReference type="InterPro" id="IPR035396">
    <property type="entry name" value="Bac_rhamnosid6H"/>
</dbReference>
<evidence type="ECO:0000259" key="4">
    <source>
        <dbReference type="Pfam" id="PF05592"/>
    </source>
</evidence>
<dbReference type="Gene3D" id="2.60.120.260">
    <property type="entry name" value="Galactose-binding domain-like"/>
    <property type="match status" value="2"/>
</dbReference>
<name>A0A3N2BAY6_9MICO</name>